<dbReference type="EMBL" id="KZ852149">
    <property type="protein sequence ID" value="RDH26434.1"/>
    <property type="molecule type" value="Genomic_DNA"/>
</dbReference>
<dbReference type="Proteomes" id="UP000253729">
    <property type="component" value="Unassembled WGS sequence"/>
</dbReference>
<dbReference type="CDD" id="cd12148">
    <property type="entry name" value="fungal_TF_MHR"/>
    <property type="match status" value="1"/>
</dbReference>
<dbReference type="PANTHER" id="PTHR47256">
    <property type="entry name" value="ZN(II)2CYS6 TRANSCRIPTION FACTOR (EUROFUNG)-RELATED"/>
    <property type="match status" value="1"/>
</dbReference>
<dbReference type="InterPro" id="IPR053187">
    <property type="entry name" value="Notoamide_regulator"/>
</dbReference>
<reference evidence="1 2" key="1">
    <citation type="submission" date="2018-07" db="EMBL/GenBank/DDBJ databases">
        <title>The genomes of Aspergillus section Nigri reveals drivers in fungal speciation.</title>
        <authorList>
            <consortium name="DOE Joint Genome Institute"/>
            <person name="Vesth T.C."/>
            <person name="Nybo J."/>
            <person name="Theobald S."/>
            <person name="Brandl J."/>
            <person name="Frisvad J.C."/>
            <person name="Nielsen K.F."/>
            <person name="Lyhne E.K."/>
            <person name="Kogle M.E."/>
            <person name="Kuo A."/>
            <person name="Riley R."/>
            <person name="Clum A."/>
            <person name="Nolan M."/>
            <person name="Lipzen A."/>
            <person name="Salamov A."/>
            <person name="Henrissat B."/>
            <person name="Wiebenga A."/>
            <person name="De vries R.P."/>
            <person name="Grigoriev I.V."/>
            <person name="Mortensen U.H."/>
            <person name="Andersen M.R."/>
            <person name="Baker S.E."/>
        </authorList>
    </citation>
    <scope>NUCLEOTIDE SEQUENCE [LARGE SCALE GENOMIC DNA]</scope>
    <source>
        <strain evidence="1 2">CBS 139.54b</strain>
    </source>
</reference>
<evidence type="ECO:0000313" key="1">
    <source>
        <dbReference type="EMBL" id="RDH26434.1"/>
    </source>
</evidence>
<evidence type="ECO:0000313" key="2">
    <source>
        <dbReference type="Proteomes" id="UP000253729"/>
    </source>
</evidence>
<protein>
    <submittedName>
        <fullName evidence="1">Uncharacterized protein</fullName>
    </submittedName>
</protein>
<accession>A0A3F3PHJ3</accession>
<name>A0A3F3PHJ3_9EURO</name>
<gene>
    <name evidence="1" type="ORF">BDQ94DRAFT_164493</name>
</gene>
<dbReference type="STRING" id="1341132.A0A3F3PHJ3"/>
<sequence length="512" mass="57482">MKPHAPALHPKAADSPMSFTTNISVPYIPPRQKASTACRECKRRKCKDGDMRRKLGNRRKIDKLEKEKVPPAQLELSIDSRLAEQDQKQTPIWPGRYDHARSSSDSKGPHCISLHRARSTKQLVDAPICYIPAKPWPSVTGSDEFVSHLVSIWLTWSQPFYNLVNRDLFLRDAQAEVPTSEFCSPFLMNCILTEACTMVDKVDGQCDLATSQGCGLFTICKGYSGPYPLLTTLTPQGRVASDAANWAIYNLSAMTSIAWMNAVQSHSACVFSNLCELSTISMYASALIFGSGQIPPLDSLTRTLKTVREKLDQWRDNLPDMVYQASVMILWGLLKEQGDAAQSSTKNIRLAARQVCLNAAEAFVQLLRNYRTKWGIDYMSLTTIICLNTALFTLLDELGDLGCKNAFMELCLVARACSRKWPLMKGHMRMLQLSAQRKCVSLLPETHALFVDFEATIWDRHDHERFRGIYPNLSAVDESNGTNIRWPIIAVSQSPFIGAENCLRQGTRTYRS</sequence>
<dbReference type="AlphaFoldDB" id="A0A3F3PHJ3"/>
<dbReference type="GeneID" id="38138379"/>
<dbReference type="RefSeq" id="XP_026619456.1">
    <property type="nucleotide sequence ID" value="XM_026770023.1"/>
</dbReference>
<dbReference type="PANTHER" id="PTHR47256:SF1">
    <property type="entry name" value="ZN(II)2CYS6 TRANSCRIPTION FACTOR (EUROFUNG)"/>
    <property type="match status" value="1"/>
</dbReference>
<organism evidence="1 2">
    <name type="scientific">Aspergillus welwitschiae</name>
    <dbReference type="NCBI Taxonomy" id="1341132"/>
    <lineage>
        <taxon>Eukaryota</taxon>
        <taxon>Fungi</taxon>
        <taxon>Dikarya</taxon>
        <taxon>Ascomycota</taxon>
        <taxon>Pezizomycotina</taxon>
        <taxon>Eurotiomycetes</taxon>
        <taxon>Eurotiomycetidae</taxon>
        <taxon>Eurotiales</taxon>
        <taxon>Aspergillaceae</taxon>
        <taxon>Aspergillus</taxon>
        <taxon>Aspergillus subgen. Circumdati</taxon>
    </lineage>
</organism>
<keyword evidence="2" id="KW-1185">Reference proteome</keyword>
<proteinExistence type="predicted"/>